<dbReference type="EMBL" id="BK014762">
    <property type="protein sequence ID" value="DAD74667.1"/>
    <property type="molecule type" value="Genomic_DNA"/>
</dbReference>
<sequence>MCLISHFLIRAYREVSALVIPTKEKSGAKILLTN</sequence>
<reference evidence="1" key="1">
    <citation type="journal article" date="2021" name="Proc. Natl. Acad. Sci. U.S.A.">
        <title>A Catalog of Tens of Thousands of Viruses from Human Metagenomes Reveals Hidden Associations with Chronic Diseases.</title>
        <authorList>
            <person name="Tisza M.J."/>
            <person name="Buck C.B."/>
        </authorList>
    </citation>
    <scope>NUCLEOTIDE SEQUENCE</scope>
    <source>
        <strain evidence="1">CtZgq1</strain>
    </source>
</reference>
<organism evidence="1">
    <name type="scientific">Myoviridae sp. ctZgq1</name>
    <dbReference type="NCBI Taxonomy" id="2826666"/>
    <lineage>
        <taxon>Viruses</taxon>
        <taxon>Duplodnaviria</taxon>
        <taxon>Heunggongvirae</taxon>
        <taxon>Uroviricota</taxon>
        <taxon>Caudoviricetes</taxon>
    </lineage>
</organism>
<protein>
    <submittedName>
        <fullName evidence="1">Uncharacterized protein</fullName>
    </submittedName>
</protein>
<evidence type="ECO:0000313" key="1">
    <source>
        <dbReference type="EMBL" id="DAD74667.1"/>
    </source>
</evidence>
<accession>A0A8S5LXY7</accession>
<name>A0A8S5LXY7_9CAUD</name>
<proteinExistence type="predicted"/>